<evidence type="ECO:0000313" key="4">
    <source>
        <dbReference type="EMBL" id="BCK00206.1"/>
    </source>
</evidence>
<dbReference type="EC" id="3.5.1.88" evidence="3"/>
<sequence>MAIRNIRKIGDSILTKRAKEITEMTPKLKDLIQDMLDTMYDAYGVGLAAPQVGILKRLVVIDVSEENDTPIILINPEIIETDGEQIGEEGCLSVPGKSGVVKRPNYAKVKALNENMEEIIVEGTELLARALCHEIDHLNGELYVDKVIGELHSNTEE</sequence>
<accession>A0A7I8DSZ5</accession>
<dbReference type="PRINTS" id="PR01576">
    <property type="entry name" value="PDEFORMYLASE"/>
</dbReference>
<comment type="cofactor">
    <cofactor evidence="3">
        <name>Fe(2+)</name>
        <dbReference type="ChEBI" id="CHEBI:29033"/>
    </cofactor>
    <text evidence="3">Binds 1 Fe(2+) ion.</text>
</comment>
<dbReference type="GO" id="GO:0042586">
    <property type="term" value="F:peptide deformylase activity"/>
    <property type="evidence" value="ECO:0007669"/>
    <property type="project" value="UniProtKB-UniRule"/>
</dbReference>
<gene>
    <name evidence="4" type="primary">def2</name>
    <name evidence="3" type="synonym">def</name>
    <name evidence="4" type="ORF">bsdcttw_32460</name>
</gene>
<dbReference type="InterPro" id="IPR036821">
    <property type="entry name" value="Peptide_deformylase_sf"/>
</dbReference>
<dbReference type="PANTHER" id="PTHR10458:SF22">
    <property type="entry name" value="PEPTIDE DEFORMYLASE"/>
    <property type="match status" value="1"/>
</dbReference>
<dbReference type="EMBL" id="AP023368">
    <property type="protein sequence ID" value="BCK00206.1"/>
    <property type="molecule type" value="Genomic_DNA"/>
</dbReference>
<dbReference type="CDD" id="cd00487">
    <property type="entry name" value="Pep_deformylase"/>
    <property type="match status" value="1"/>
</dbReference>
<dbReference type="KEGG" id="acht:bsdcttw_32460"/>
<keyword evidence="5" id="KW-1185">Reference proteome</keyword>
<evidence type="ECO:0000256" key="2">
    <source>
        <dbReference type="ARBA" id="ARBA00023004"/>
    </source>
</evidence>
<dbReference type="RefSeq" id="WP_185255901.1">
    <property type="nucleotide sequence ID" value="NZ_AP023368.1"/>
</dbReference>
<dbReference type="AlphaFoldDB" id="A0A7I8DSZ5"/>
<dbReference type="HAMAP" id="MF_00163">
    <property type="entry name" value="Pep_deformylase"/>
    <property type="match status" value="1"/>
</dbReference>
<comment type="function">
    <text evidence="3">Removes the formyl group from the N-terminal Met of newly synthesized proteins. Requires at least a dipeptide for an efficient rate of reaction. N-terminal L-methionine is a prerequisite for activity but the enzyme has broad specificity at other positions.</text>
</comment>
<proteinExistence type="inferred from homology"/>
<dbReference type="InterPro" id="IPR023635">
    <property type="entry name" value="Peptide_deformylase"/>
</dbReference>
<keyword evidence="3" id="KW-0479">Metal-binding</keyword>
<feature type="binding site" evidence="3">
    <location>
        <position position="91"/>
    </location>
    <ligand>
        <name>Fe cation</name>
        <dbReference type="ChEBI" id="CHEBI:24875"/>
    </ligand>
</feature>
<dbReference type="PIRSF" id="PIRSF004749">
    <property type="entry name" value="Pep_def"/>
    <property type="match status" value="1"/>
</dbReference>
<evidence type="ECO:0000256" key="1">
    <source>
        <dbReference type="ARBA" id="ARBA00010759"/>
    </source>
</evidence>
<keyword evidence="3" id="KW-0378">Hydrolase</keyword>
<feature type="active site" evidence="3">
    <location>
        <position position="134"/>
    </location>
</feature>
<comment type="similarity">
    <text evidence="1 3">Belongs to the polypeptide deformylase family.</text>
</comment>
<dbReference type="NCBIfam" id="NF001159">
    <property type="entry name" value="PRK00150.1-3"/>
    <property type="match status" value="1"/>
</dbReference>
<evidence type="ECO:0000313" key="5">
    <source>
        <dbReference type="Proteomes" id="UP000515703"/>
    </source>
</evidence>
<dbReference type="Gene3D" id="3.90.45.10">
    <property type="entry name" value="Peptide deformylase"/>
    <property type="match status" value="1"/>
</dbReference>
<dbReference type="GO" id="GO:0006412">
    <property type="term" value="P:translation"/>
    <property type="evidence" value="ECO:0007669"/>
    <property type="project" value="UniProtKB-UniRule"/>
</dbReference>
<organism evidence="4 5">
    <name type="scientific">Anaerocolumna chitinilytica</name>
    <dbReference type="NCBI Taxonomy" id="1727145"/>
    <lineage>
        <taxon>Bacteria</taxon>
        <taxon>Bacillati</taxon>
        <taxon>Bacillota</taxon>
        <taxon>Clostridia</taxon>
        <taxon>Lachnospirales</taxon>
        <taxon>Lachnospiraceae</taxon>
        <taxon>Anaerocolumna</taxon>
    </lineage>
</organism>
<reference evidence="4 5" key="2">
    <citation type="submission" date="2020-08" db="EMBL/GenBank/DDBJ databases">
        <authorList>
            <person name="Ueki A."/>
            <person name="Tonouchi A."/>
        </authorList>
    </citation>
    <scope>NUCLEOTIDE SEQUENCE [LARGE SCALE GENOMIC DNA]</scope>
    <source>
        <strain evidence="4 5">CTTW</strain>
    </source>
</reference>
<keyword evidence="3" id="KW-0648">Protein biosynthesis</keyword>
<keyword evidence="2 3" id="KW-0408">Iron</keyword>
<dbReference type="SUPFAM" id="SSF56420">
    <property type="entry name" value="Peptide deformylase"/>
    <property type="match status" value="1"/>
</dbReference>
<dbReference type="Pfam" id="PF01327">
    <property type="entry name" value="Pep_deformylase"/>
    <property type="match status" value="1"/>
</dbReference>
<name>A0A7I8DSZ5_9FIRM</name>
<feature type="binding site" evidence="3">
    <location>
        <position position="133"/>
    </location>
    <ligand>
        <name>Fe cation</name>
        <dbReference type="ChEBI" id="CHEBI:24875"/>
    </ligand>
</feature>
<feature type="binding site" evidence="3">
    <location>
        <position position="137"/>
    </location>
    <ligand>
        <name>Fe cation</name>
        <dbReference type="ChEBI" id="CHEBI:24875"/>
    </ligand>
</feature>
<protein>
    <recommendedName>
        <fullName evidence="3">Peptide deformylase</fullName>
        <shortName evidence="3">PDF</shortName>
        <ecNumber evidence="3">3.5.1.88</ecNumber>
    </recommendedName>
    <alternativeName>
        <fullName evidence="3">Polypeptide deformylase</fullName>
    </alternativeName>
</protein>
<dbReference type="NCBIfam" id="TIGR00079">
    <property type="entry name" value="pept_deformyl"/>
    <property type="match status" value="1"/>
</dbReference>
<reference evidence="4 5" key="1">
    <citation type="submission" date="2020-08" db="EMBL/GenBank/DDBJ databases">
        <title>Draft genome sequencing of an Anaerocolumna strain isolated from anoxic soil subjected to BSD treatment.</title>
        <authorList>
            <person name="Uek A."/>
            <person name="Tonouchi A."/>
        </authorList>
    </citation>
    <scope>NUCLEOTIDE SEQUENCE [LARGE SCALE GENOMIC DNA]</scope>
    <source>
        <strain evidence="4 5">CTTW</strain>
    </source>
</reference>
<dbReference type="Proteomes" id="UP000515703">
    <property type="component" value="Chromosome"/>
</dbReference>
<evidence type="ECO:0000256" key="3">
    <source>
        <dbReference type="HAMAP-Rule" id="MF_00163"/>
    </source>
</evidence>
<dbReference type="PANTHER" id="PTHR10458">
    <property type="entry name" value="PEPTIDE DEFORMYLASE"/>
    <property type="match status" value="1"/>
</dbReference>
<dbReference type="GO" id="GO:0046872">
    <property type="term" value="F:metal ion binding"/>
    <property type="evidence" value="ECO:0007669"/>
    <property type="project" value="UniProtKB-KW"/>
</dbReference>
<comment type="catalytic activity">
    <reaction evidence="3">
        <text>N-terminal N-formyl-L-methionyl-[peptide] + H2O = N-terminal L-methionyl-[peptide] + formate</text>
        <dbReference type="Rhea" id="RHEA:24420"/>
        <dbReference type="Rhea" id="RHEA-COMP:10639"/>
        <dbReference type="Rhea" id="RHEA-COMP:10640"/>
        <dbReference type="ChEBI" id="CHEBI:15377"/>
        <dbReference type="ChEBI" id="CHEBI:15740"/>
        <dbReference type="ChEBI" id="CHEBI:49298"/>
        <dbReference type="ChEBI" id="CHEBI:64731"/>
        <dbReference type="EC" id="3.5.1.88"/>
    </reaction>
</comment>